<evidence type="ECO:0000313" key="3">
    <source>
        <dbReference type="Proteomes" id="UP000499080"/>
    </source>
</evidence>
<dbReference type="AlphaFoldDB" id="A0A4Y2BBN6"/>
<reference evidence="2 3" key="1">
    <citation type="journal article" date="2019" name="Sci. Rep.">
        <title>Orb-weaving spider Araneus ventricosus genome elucidates the spidroin gene catalogue.</title>
        <authorList>
            <person name="Kono N."/>
            <person name="Nakamura H."/>
            <person name="Ohtoshi R."/>
            <person name="Moran D.A.P."/>
            <person name="Shinohara A."/>
            <person name="Yoshida Y."/>
            <person name="Fujiwara M."/>
            <person name="Mori M."/>
            <person name="Tomita M."/>
            <person name="Arakawa K."/>
        </authorList>
    </citation>
    <scope>NUCLEOTIDE SEQUENCE [LARGE SCALE GENOMIC DNA]</scope>
</reference>
<organism evidence="2 3">
    <name type="scientific">Araneus ventricosus</name>
    <name type="common">Orbweaver spider</name>
    <name type="synonym">Epeira ventricosa</name>
    <dbReference type="NCBI Taxonomy" id="182803"/>
    <lineage>
        <taxon>Eukaryota</taxon>
        <taxon>Metazoa</taxon>
        <taxon>Ecdysozoa</taxon>
        <taxon>Arthropoda</taxon>
        <taxon>Chelicerata</taxon>
        <taxon>Arachnida</taxon>
        <taxon>Araneae</taxon>
        <taxon>Araneomorphae</taxon>
        <taxon>Entelegynae</taxon>
        <taxon>Araneoidea</taxon>
        <taxon>Araneidae</taxon>
        <taxon>Araneus</taxon>
    </lineage>
</organism>
<sequence>MTQLHDQEYNLSSMKISTPSLECLHLILTSLGGLVVRSRHLGRRNPGSKPDSTGDPPCKGRAVRQPIHSDQKPSRQCGTEVWRGIASEGVVLVI</sequence>
<gene>
    <name evidence="2" type="ORF">AVEN_159100_1</name>
</gene>
<accession>A0A4Y2BBN6</accession>
<name>A0A4Y2BBN6_ARAVE</name>
<proteinExistence type="predicted"/>
<evidence type="ECO:0000313" key="2">
    <source>
        <dbReference type="EMBL" id="GBL88514.1"/>
    </source>
</evidence>
<keyword evidence="3" id="KW-1185">Reference proteome</keyword>
<protein>
    <submittedName>
        <fullName evidence="2">Uncharacterized protein</fullName>
    </submittedName>
</protein>
<feature type="region of interest" description="Disordered" evidence="1">
    <location>
        <begin position="40"/>
        <end position="78"/>
    </location>
</feature>
<dbReference type="Proteomes" id="UP000499080">
    <property type="component" value="Unassembled WGS sequence"/>
</dbReference>
<dbReference type="EMBL" id="BGPR01000060">
    <property type="protein sequence ID" value="GBL88514.1"/>
    <property type="molecule type" value="Genomic_DNA"/>
</dbReference>
<evidence type="ECO:0000256" key="1">
    <source>
        <dbReference type="SAM" id="MobiDB-lite"/>
    </source>
</evidence>
<comment type="caution">
    <text evidence="2">The sequence shown here is derived from an EMBL/GenBank/DDBJ whole genome shotgun (WGS) entry which is preliminary data.</text>
</comment>